<evidence type="ECO:0000256" key="3">
    <source>
        <dbReference type="ARBA" id="ARBA00022692"/>
    </source>
</evidence>
<dbReference type="PANTHER" id="PTHR30335:SF0">
    <property type="entry name" value="ION-TRANSLOCATING OXIDOREDUCTASE COMPLEX SUBUNIT A"/>
    <property type="match status" value="1"/>
</dbReference>
<dbReference type="EMBL" id="LAYJ01000133">
    <property type="protein sequence ID" value="KKI49595.1"/>
    <property type="molecule type" value="Genomic_DNA"/>
</dbReference>
<keyword evidence="2 8" id="KW-0813">Transport</keyword>
<dbReference type="PIRSF" id="PIRSF006102">
    <property type="entry name" value="NQR_DE"/>
    <property type="match status" value="1"/>
</dbReference>
<keyword evidence="3 8" id="KW-0812">Transmembrane</keyword>
<dbReference type="InterPro" id="IPR050133">
    <property type="entry name" value="NqrDE/RnfAE_oxidrdctase"/>
</dbReference>
<dbReference type="AlphaFoldDB" id="A0A0M2NH37"/>
<keyword evidence="10" id="KW-1185">Reference proteome</keyword>
<dbReference type="InterPro" id="IPR011293">
    <property type="entry name" value="Ion_transpt_RnfA/RsxA"/>
</dbReference>
<reference evidence="9 10" key="1">
    <citation type="submission" date="2015-04" db="EMBL/GenBank/DDBJ databases">
        <title>Draft genome sequence of bacteremic isolate Catabacter hongkongensis type strain HKU16T.</title>
        <authorList>
            <person name="Lau S.K."/>
            <person name="Teng J.L."/>
            <person name="Huang Y."/>
            <person name="Curreem S.O."/>
            <person name="Tsui S.K."/>
            <person name="Woo P.C."/>
        </authorList>
    </citation>
    <scope>NUCLEOTIDE SEQUENCE [LARGE SCALE GENOMIC DNA]</scope>
    <source>
        <strain evidence="9 10">HKU16</strain>
    </source>
</reference>
<dbReference type="Pfam" id="PF02508">
    <property type="entry name" value="Rnf-Nqr"/>
    <property type="match status" value="1"/>
</dbReference>
<dbReference type="Proteomes" id="UP000034076">
    <property type="component" value="Unassembled WGS sequence"/>
</dbReference>
<gene>
    <name evidence="8" type="primary">rnfA</name>
    <name evidence="9" type="ORF">CHK_3173</name>
</gene>
<protein>
    <recommendedName>
        <fullName evidence="8">Ion-translocating oxidoreductase complex subunit A</fullName>
        <ecNumber evidence="8">7.-.-.-</ecNumber>
    </recommendedName>
    <alternativeName>
        <fullName evidence="8">Rnf electron transport complex subunit A</fullName>
    </alternativeName>
</protein>
<evidence type="ECO:0000256" key="2">
    <source>
        <dbReference type="ARBA" id="ARBA00022448"/>
    </source>
</evidence>
<keyword evidence="7 8" id="KW-0472">Membrane</keyword>
<evidence type="ECO:0000256" key="4">
    <source>
        <dbReference type="ARBA" id="ARBA00022967"/>
    </source>
</evidence>
<dbReference type="NCBIfam" id="NF003481">
    <property type="entry name" value="PRK05151.1"/>
    <property type="match status" value="1"/>
</dbReference>
<dbReference type="GO" id="GO:0022900">
    <property type="term" value="P:electron transport chain"/>
    <property type="evidence" value="ECO:0007669"/>
    <property type="project" value="UniProtKB-UniRule"/>
</dbReference>
<organism evidence="9 10">
    <name type="scientific">Christensenella hongkongensis</name>
    <dbReference type="NCBI Taxonomy" id="270498"/>
    <lineage>
        <taxon>Bacteria</taxon>
        <taxon>Bacillati</taxon>
        <taxon>Bacillota</taxon>
        <taxon>Clostridia</taxon>
        <taxon>Christensenellales</taxon>
        <taxon>Christensenellaceae</taxon>
        <taxon>Christensenella</taxon>
    </lineage>
</organism>
<proteinExistence type="inferred from homology"/>
<keyword evidence="6 8" id="KW-1133">Transmembrane helix</keyword>
<keyword evidence="8" id="KW-1003">Cell membrane</keyword>
<dbReference type="PANTHER" id="PTHR30335">
    <property type="entry name" value="INTEGRAL MEMBRANE PROTEIN OF SOXR-REDUCING COMPLEX"/>
    <property type="match status" value="1"/>
</dbReference>
<evidence type="ECO:0000256" key="6">
    <source>
        <dbReference type="ARBA" id="ARBA00022989"/>
    </source>
</evidence>
<evidence type="ECO:0000313" key="10">
    <source>
        <dbReference type="Proteomes" id="UP000034076"/>
    </source>
</evidence>
<dbReference type="STRING" id="270498.CHK_3173"/>
<dbReference type="PATRIC" id="fig|270498.16.peg.3270"/>
<feature type="transmembrane region" description="Helical" evidence="8">
    <location>
        <begin position="169"/>
        <end position="190"/>
    </location>
</feature>
<accession>A0A0M2NH37</accession>
<evidence type="ECO:0000256" key="7">
    <source>
        <dbReference type="ARBA" id="ARBA00023136"/>
    </source>
</evidence>
<evidence type="ECO:0000256" key="8">
    <source>
        <dbReference type="HAMAP-Rule" id="MF_00459"/>
    </source>
</evidence>
<keyword evidence="5 8" id="KW-0249">Electron transport</keyword>
<feature type="transmembrane region" description="Helical" evidence="8">
    <location>
        <begin position="74"/>
        <end position="95"/>
    </location>
</feature>
<comment type="caution">
    <text evidence="9">The sequence shown here is derived from an EMBL/GenBank/DDBJ whole genome shotgun (WGS) entry which is preliminary data.</text>
</comment>
<evidence type="ECO:0000256" key="5">
    <source>
        <dbReference type="ARBA" id="ARBA00022982"/>
    </source>
</evidence>
<dbReference type="HAMAP" id="MF_00459">
    <property type="entry name" value="RsxA_RnfA"/>
    <property type="match status" value="1"/>
</dbReference>
<evidence type="ECO:0000256" key="1">
    <source>
        <dbReference type="ARBA" id="ARBA00004127"/>
    </source>
</evidence>
<comment type="function">
    <text evidence="8">Part of a membrane-bound complex that couples electron transfer with translocation of ions across the membrane.</text>
</comment>
<dbReference type="GO" id="GO:0005886">
    <property type="term" value="C:plasma membrane"/>
    <property type="evidence" value="ECO:0007669"/>
    <property type="project" value="UniProtKB-SubCell"/>
</dbReference>
<comment type="subcellular location">
    <subcellularLocation>
        <location evidence="8">Cell membrane</location>
        <topology evidence="8">Multi-pass membrane protein</topology>
    </subcellularLocation>
    <subcellularLocation>
        <location evidence="1">Endomembrane system</location>
        <topology evidence="1">Multi-pass membrane protein</topology>
    </subcellularLocation>
</comment>
<keyword evidence="4 8" id="KW-1278">Translocase</keyword>
<feature type="transmembrane region" description="Helical" evidence="8">
    <location>
        <begin position="41"/>
        <end position="62"/>
    </location>
</feature>
<comment type="similarity">
    <text evidence="8">Belongs to the NqrDE/RnfAE family.</text>
</comment>
<name>A0A0M2NH37_9FIRM</name>
<feature type="transmembrane region" description="Helical" evidence="8">
    <location>
        <begin position="137"/>
        <end position="157"/>
    </location>
</feature>
<feature type="transmembrane region" description="Helical" evidence="8">
    <location>
        <begin position="107"/>
        <end position="125"/>
    </location>
</feature>
<sequence length="194" mass="20833">MDMFIRILTILLSSILVNNFVLSRFLGICPFLGVSKKVETAVGMGMAVTFVMAMASLITWLVQYYVLVPLGVGYMQTIAFILVIAALVQLVEMVLQKTSPGLYQSLGVYLPLITTNCAVLGVAILNITENYNLVESLVNGVGGALGFTLAIVLFAGIRERLELSSIPKPFQGFPIALITASLMSVAFMGFSGLV</sequence>
<evidence type="ECO:0000313" key="9">
    <source>
        <dbReference type="EMBL" id="KKI49595.1"/>
    </source>
</evidence>
<dbReference type="NCBIfam" id="TIGR01943">
    <property type="entry name" value="rnfA"/>
    <property type="match status" value="1"/>
</dbReference>
<dbReference type="GO" id="GO:0012505">
    <property type="term" value="C:endomembrane system"/>
    <property type="evidence" value="ECO:0007669"/>
    <property type="project" value="UniProtKB-SubCell"/>
</dbReference>
<dbReference type="InterPro" id="IPR003667">
    <property type="entry name" value="NqrDE/RnfAE"/>
</dbReference>
<feature type="transmembrane region" description="Helical" evidence="8">
    <location>
        <begin position="6"/>
        <end position="29"/>
    </location>
</feature>
<comment type="subunit">
    <text evidence="8">The complex is composed of six subunits: RnfA, RnfB, RnfC, RnfD, RnfE and RnfG.</text>
</comment>
<dbReference type="EC" id="7.-.-.-" evidence="8"/>